<organism evidence="2 3">
    <name type="scientific">Gossypium gossypioides</name>
    <name type="common">Mexican cotton</name>
    <name type="synonym">Selera gossypioides</name>
    <dbReference type="NCBI Taxonomy" id="34282"/>
    <lineage>
        <taxon>Eukaryota</taxon>
        <taxon>Viridiplantae</taxon>
        <taxon>Streptophyta</taxon>
        <taxon>Embryophyta</taxon>
        <taxon>Tracheophyta</taxon>
        <taxon>Spermatophyta</taxon>
        <taxon>Magnoliopsida</taxon>
        <taxon>eudicotyledons</taxon>
        <taxon>Gunneridae</taxon>
        <taxon>Pentapetalae</taxon>
        <taxon>rosids</taxon>
        <taxon>malvids</taxon>
        <taxon>Malvales</taxon>
        <taxon>Malvaceae</taxon>
        <taxon>Malvoideae</taxon>
        <taxon>Gossypium</taxon>
    </lineage>
</organism>
<dbReference type="OrthoDB" id="10478735at2759"/>
<evidence type="ECO:0000313" key="2">
    <source>
        <dbReference type="EMBL" id="MBA0753029.1"/>
    </source>
</evidence>
<feature type="compositionally biased region" description="Basic and acidic residues" evidence="1">
    <location>
        <begin position="208"/>
        <end position="224"/>
    </location>
</feature>
<reference evidence="2 3" key="1">
    <citation type="journal article" date="2019" name="Genome Biol. Evol.">
        <title>Insights into the evolution of the New World diploid cottons (Gossypium, subgenus Houzingenia) based on genome sequencing.</title>
        <authorList>
            <person name="Grover C.E."/>
            <person name="Arick M.A. 2nd"/>
            <person name="Thrash A."/>
            <person name="Conover J.L."/>
            <person name="Sanders W.S."/>
            <person name="Peterson D.G."/>
            <person name="Frelichowski J.E."/>
            <person name="Scheffler J.A."/>
            <person name="Scheffler B.E."/>
            <person name="Wendel J.F."/>
        </authorList>
    </citation>
    <scope>NUCLEOTIDE SEQUENCE [LARGE SCALE GENOMIC DNA]</scope>
    <source>
        <strain evidence="2">5</strain>
        <tissue evidence="2">Leaf</tissue>
    </source>
</reference>
<feature type="region of interest" description="Disordered" evidence="1">
    <location>
        <begin position="208"/>
        <end position="270"/>
    </location>
</feature>
<protein>
    <submittedName>
        <fullName evidence="2">Uncharacterized protein</fullName>
    </submittedName>
</protein>
<sequence length="270" mass="30184">DVALQLNLSVNGSIFTGSTIVSGKEDFYEAFLGKVSNKFYSGHIDIKWLETNFRYLPKDVPDVVATTPSRLQRKRTIELGIIRVGYFVSEVVYVGLPEQLEDIWLLFNQQSEAEYVGHEGVIDSVRDGRDARTGSSDAIVWVEETNFVTIVRHGSTTKVGFIGERGIGNFVRRGHDDHPSNFDVVNDAQVYVDIFGFCDIDTRWEARTASHSCTEKGDRYKDEVDGGDEDEDNGGDEDKGDNGDKDEHEGGGEDEENKDNGHDQVEEPTH</sequence>
<feature type="compositionally biased region" description="Basic and acidic residues" evidence="1">
    <location>
        <begin position="236"/>
        <end position="251"/>
    </location>
</feature>
<dbReference type="EMBL" id="JABEZY010064968">
    <property type="protein sequence ID" value="MBA0753029.1"/>
    <property type="molecule type" value="Genomic_DNA"/>
</dbReference>
<name>A0A7J9CWX7_GOSGO</name>
<gene>
    <name evidence="2" type="ORF">Gogos_022138</name>
</gene>
<keyword evidence="3" id="KW-1185">Reference proteome</keyword>
<feature type="non-terminal residue" evidence="2">
    <location>
        <position position="1"/>
    </location>
</feature>
<evidence type="ECO:0000256" key="1">
    <source>
        <dbReference type="SAM" id="MobiDB-lite"/>
    </source>
</evidence>
<feature type="compositionally biased region" description="Basic and acidic residues" evidence="1">
    <location>
        <begin position="258"/>
        <end position="270"/>
    </location>
</feature>
<accession>A0A7J9CWX7</accession>
<proteinExistence type="predicted"/>
<dbReference type="AlphaFoldDB" id="A0A7J9CWX7"/>
<feature type="compositionally biased region" description="Acidic residues" evidence="1">
    <location>
        <begin position="225"/>
        <end position="235"/>
    </location>
</feature>
<evidence type="ECO:0000313" key="3">
    <source>
        <dbReference type="Proteomes" id="UP000593579"/>
    </source>
</evidence>
<dbReference type="Proteomes" id="UP000593579">
    <property type="component" value="Unassembled WGS sequence"/>
</dbReference>
<comment type="caution">
    <text evidence="2">The sequence shown here is derived from an EMBL/GenBank/DDBJ whole genome shotgun (WGS) entry which is preliminary data.</text>
</comment>